<dbReference type="PANTHER" id="PTHR36688">
    <property type="entry name" value="ENDO/EXONUCLEASE/PHOSPHATASE DOMAIN-CONTAINING PROTEIN"/>
    <property type="match status" value="1"/>
</dbReference>
<dbReference type="InterPro" id="IPR052560">
    <property type="entry name" value="RdDP_mobile_element"/>
</dbReference>
<sequence>FVEFRNKKSKHRRLKRGVPQDGIEIVSNADDCKIMASGPPRINDICDRLNVYLNELASYFAARNLKISATKSSATLFTTNTREVNTELTVIVDGEMISTIKCPKILGVTFDSSYAFSPHSTEICDRVKSRKKILKSLASSTWGADKEALLTTYKAIGRSVVSYAVPLWSRQLCDTQWNNIQICQNAALLTATGCLLGS</sequence>
<dbReference type="Proteomes" id="UP000095300">
    <property type="component" value="Unassembled WGS sequence"/>
</dbReference>
<reference evidence="1" key="1">
    <citation type="submission" date="2020-05" db="UniProtKB">
        <authorList>
            <consortium name="EnsemblMetazoa"/>
        </authorList>
    </citation>
    <scope>IDENTIFICATION</scope>
    <source>
        <strain evidence="1">USDA</strain>
    </source>
</reference>
<proteinExistence type="predicted"/>
<dbReference type="VEuPathDB" id="VectorBase:SCAU010733"/>
<gene>
    <name evidence="1" type="primary">106083203</name>
</gene>
<evidence type="ECO:0000313" key="2">
    <source>
        <dbReference type="Proteomes" id="UP000095300"/>
    </source>
</evidence>
<evidence type="ECO:0000313" key="1">
    <source>
        <dbReference type="EnsemblMetazoa" id="SCAU010733-PA"/>
    </source>
</evidence>
<dbReference type="PANTHER" id="PTHR36688:SF1">
    <property type="entry name" value="ENDONUCLEASE_EXONUCLEASE_PHOSPHATASE DOMAIN-CONTAINING PROTEIN"/>
    <property type="match status" value="1"/>
</dbReference>
<evidence type="ECO:0008006" key="3">
    <source>
        <dbReference type="Google" id="ProtNLM"/>
    </source>
</evidence>
<keyword evidence="2" id="KW-1185">Reference proteome</keyword>
<accession>A0A1I8PSL5</accession>
<dbReference type="EnsemblMetazoa" id="SCAU010733-RA">
    <property type="protein sequence ID" value="SCAU010733-PA"/>
    <property type="gene ID" value="SCAU010733"/>
</dbReference>
<name>A0A1I8PSL5_STOCA</name>
<organism evidence="1 2">
    <name type="scientific">Stomoxys calcitrans</name>
    <name type="common">Stable fly</name>
    <name type="synonym">Conops calcitrans</name>
    <dbReference type="NCBI Taxonomy" id="35570"/>
    <lineage>
        <taxon>Eukaryota</taxon>
        <taxon>Metazoa</taxon>
        <taxon>Ecdysozoa</taxon>
        <taxon>Arthropoda</taxon>
        <taxon>Hexapoda</taxon>
        <taxon>Insecta</taxon>
        <taxon>Pterygota</taxon>
        <taxon>Neoptera</taxon>
        <taxon>Endopterygota</taxon>
        <taxon>Diptera</taxon>
        <taxon>Brachycera</taxon>
        <taxon>Muscomorpha</taxon>
        <taxon>Muscoidea</taxon>
        <taxon>Muscidae</taxon>
        <taxon>Stomoxys</taxon>
    </lineage>
</organism>
<protein>
    <recommendedName>
        <fullName evidence="3">Reverse transcriptase domain-containing protein</fullName>
    </recommendedName>
</protein>
<dbReference type="AlphaFoldDB" id="A0A1I8PSL5"/>